<feature type="signal peptide" evidence="1">
    <location>
        <begin position="1"/>
        <end position="29"/>
    </location>
</feature>
<evidence type="ECO:0000313" key="2">
    <source>
        <dbReference type="EMBL" id="MDI3322251.1"/>
    </source>
</evidence>
<dbReference type="RefSeq" id="WP_282336368.1">
    <property type="nucleotide sequence ID" value="NZ_JASBRG010000007.1"/>
</dbReference>
<organism evidence="2 3">
    <name type="scientific">Pinibacter soli</name>
    <dbReference type="NCBI Taxonomy" id="3044211"/>
    <lineage>
        <taxon>Bacteria</taxon>
        <taxon>Pseudomonadati</taxon>
        <taxon>Bacteroidota</taxon>
        <taxon>Chitinophagia</taxon>
        <taxon>Chitinophagales</taxon>
        <taxon>Chitinophagaceae</taxon>
        <taxon>Pinibacter</taxon>
    </lineage>
</organism>
<proteinExistence type="predicted"/>
<feature type="chain" id="PRO_5046312596" evidence="1">
    <location>
        <begin position="30"/>
        <end position="350"/>
    </location>
</feature>
<evidence type="ECO:0000313" key="3">
    <source>
        <dbReference type="Proteomes" id="UP001226434"/>
    </source>
</evidence>
<reference evidence="2 3" key="1">
    <citation type="submission" date="2023-05" db="EMBL/GenBank/DDBJ databases">
        <title>Genome sequence of Pinibacter sp. MAH-24.</title>
        <authorList>
            <person name="Huq M.A."/>
        </authorList>
    </citation>
    <scope>NUCLEOTIDE SEQUENCE [LARGE SCALE GENOMIC DNA]</scope>
    <source>
        <strain evidence="2 3">MAH-24</strain>
    </source>
</reference>
<dbReference type="Proteomes" id="UP001226434">
    <property type="component" value="Unassembled WGS sequence"/>
</dbReference>
<dbReference type="Pfam" id="PF11751">
    <property type="entry name" value="PorP_SprF"/>
    <property type="match status" value="1"/>
</dbReference>
<keyword evidence="3" id="KW-1185">Reference proteome</keyword>
<keyword evidence="1" id="KW-0732">Signal</keyword>
<comment type="caution">
    <text evidence="2">The sequence shown here is derived from an EMBL/GenBank/DDBJ whole genome shotgun (WGS) entry which is preliminary data.</text>
</comment>
<name>A0ABT6RIK4_9BACT</name>
<accession>A0ABT6RIK4</accession>
<sequence length="350" mass="38529">MRIPIMMCKKLVLILVVSCSLCVAKNASAQDVHFSQFFEAPLLRNPSLAGIFTGDIRAQMVYRDQWNSFTNAYKTGSFNVEYKAPVGKSDDFLTVGLQALFDKAGTAGLTTTEVLPALNYHKSLRSDKAMYLSVGFMAGLVQKRIDRTKITTDNQFIGGAYNPAVADGETFVSPNYSYFDASLGASFNTSFGAENQNNLFFGLGYHHLNRPTNSFYRNADAALHGKTVVSGGVKFNLDDYSSFTLQADYSKQGTFTETIAGVLYSYKLGDDYEAPDYTISGGAFLRWGDAFIPVLKIDYNPFAVAISYDVNVSTLKTVSQGRGGIEISVSYIGFLDRYNSSRDKVLCPKF</sequence>
<dbReference type="InterPro" id="IPR019861">
    <property type="entry name" value="PorP/SprF_Bacteroidetes"/>
</dbReference>
<dbReference type="EMBL" id="JASBRG010000007">
    <property type="protein sequence ID" value="MDI3322251.1"/>
    <property type="molecule type" value="Genomic_DNA"/>
</dbReference>
<gene>
    <name evidence="2" type="ORF">QJ048_20850</name>
</gene>
<dbReference type="NCBIfam" id="TIGR03519">
    <property type="entry name" value="T9SS_PorP_fam"/>
    <property type="match status" value="1"/>
</dbReference>
<protein>
    <submittedName>
        <fullName evidence="2">PorP/SprF family type IX secretion system membrane protein</fullName>
    </submittedName>
</protein>
<evidence type="ECO:0000256" key="1">
    <source>
        <dbReference type="SAM" id="SignalP"/>
    </source>
</evidence>